<sequence length="50" mass="5831">MVTLPKNLNMLFYVDIMLLASNNVTSEYIIQYNNCLDNNCLEFDFFDICG</sequence>
<dbReference type="EMBL" id="AHPK01000002">
    <property type="protein sequence ID" value="KEC56817.1"/>
    <property type="molecule type" value="Genomic_DNA"/>
</dbReference>
<name>E6YLS4_9HYPH</name>
<dbReference type="HOGENOM" id="CLU_3114971_0_0_5"/>
<reference evidence="2 3" key="2">
    <citation type="submission" date="2012-04" db="EMBL/GenBank/DDBJ databases">
        <title>The Genome Sequence of Bartonella rochalimae BMGH.</title>
        <authorList>
            <consortium name="The Broad Institute Genome Sequencing Platform"/>
            <consortium name="The Broad Institute Genome Sequencing Center for Infectious Disease"/>
            <person name="Feldgarden M."/>
            <person name="Kirby J."/>
            <person name="Kosoy M."/>
            <person name="Birtles R."/>
            <person name="Probert W.S."/>
            <person name="Chiaraviglio L."/>
            <person name="Walker B."/>
            <person name="Young S.K."/>
            <person name="Zeng Q."/>
            <person name="Gargeya S."/>
            <person name="Fitzgerald M."/>
            <person name="Haas B."/>
            <person name="Abouelleil A."/>
            <person name="Alvarado L."/>
            <person name="Arachchi H.M."/>
            <person name="Berlin A.M."/>
            <person name="Chapman S.B."/>
            <person name="Goldberg J."/>
            <person name="Griggs A."/>
            <person name="Gujja S."/>
            <person name="Hansen M."/>
            <person name="Howarth C."/>
            <person name="Imamovic A."/>
            <person name="Larimer J."/>
            <person name="McCowen C."/>
            <person name="Montmayeur A."/>
            <person name="Murphy C."/>
            <person name="Neiman D."/>
            <person name="Pearson M."/>
            <person name="Priest M."/>
            <person name="Roberts A."/>
            <person name="Saif S."/>
            <person name="Shea T."/>
            <person name="Sisk P."/>
            <person name="Sykes S."/>
            <person name="Wortman J."/>
            <person name="Nusbaum C."/>
            <person name="Birren B."/>
        </authorList>
    </citation>
    <scope>NUCLEOTIDE SEQUENCE [LARGE SCALE GENOMIC DNA]</scope>
    <source>
        <strain evidence="2 3">ATCC BAA-1498</strain>
    </source>
</reference>
<organism evidence="1">
    <name type="scientific">Bartonella rochalimae ATCC BAA-1498</name>
    <dbReference type="NCBI Taxonomy" id="685782"/>
    <lineage>
        <taxon>Bacteria</taxon>
        <taxon>Pseudomonadati</taxon>
        <taxon>Pseudomonadota</taxon>
        <taxon>Alphaproteobacteria</taxon>
        <taxon>Hyphomicrobiales</taxon>
        <taxon>Bartonellaceae</taxon>
        <taxon>Bartonella</taxon>
    </lineage>
</organism>
<proteinExistence type="predicted"/>
<reference evidence="1" key="1">
    <citation type="journal article" date="2011" name="PLoS Genet.">
        <title>Parallel evolution of a type IV secretion system in radiating lineages of the host-restricted bacterial pathogen Bartonella.</title>
        <authorList>
            <person name="Engel P."/>
            <person name="Salzburger W."/>
            <person name="Liesch M."/>
            <person name="Chang C.C."/>
            <person name="Maruyama S."/>
            <person name="Lanz C."/>
            <person name="Calteau A."/>
            <person name="Lajus A."/>
            <person name="Medigue C."/>
            <person name="Schuster S.C."/>
            <person name="Dehio C."/>
        </authorList>
    </citation>
    <scope>NUCLEOTIDE SEQUENCE</scope>
    <source>
        <strain evidence="1">ATCC BAA-1498</strain>
    </source>
</reference>
<protein>
    <submittedName>
        <fullName evidence="1">Uncharacterized protein</fullName>
    </submittedName>
</protein>
<evidence type="ECO:0000313" key="2">
    <source>
        <dbReference type="EMBL" id="KEC56817.1"/>
    </source>
</evidence>
<evidence type="ECO:0000313" key="1">
    <source>
        <dbReference type="EMBL" id="CBI77826.1"/>
    </source>
</evidence>
<accession>E6YLS4</accession>
<dbReference type="Proteomes" id="UP000027336">
    <property type="component" value="Unassembled WGS sequence"/>
</dbReference>
<evidence type="ECO:0000313" key="3">
    <source>
        <dbReference type="Proteomes" id="UP000027336"/>
    </source>
</evidence>
<keyword evidence="3" id="KW-1185">Reference proteome</keyword>
<gene>
    <name evidence="1" type="ORF">BARRO_50175</name>
    <name evidence="2" type="ORF">O99_00239</name>
</gene>
<dbReference type="EMBL" id="FN645459">
    <property type="protein sequence ID" value="CBI77826.1"/>
    <property type="molecule type" value="Genomic_DNA"/>
</dbReference>
<dbReference type="AlphaFoldDB" id="E6YLS4"/>